<keyword evidence="2" id="KW-1185">Reference proteome</keyword>
<dbReference type="GO" id="GO:0005085">
    <property type="term" value="F:guanyl-nucleotide exchange factor activity"/>
    <property type="evidence" value="ECO:0007669"/>
    <property type="project" value="InterPro"/>
</dbReference>
<organism evidence="1 2">
    <name type="scientific">Oopsacas minuta</name>
    <dbReference type="NCBI Taxonomy" id="111878"/>
    <lineage>
        <taxon>Eukaryota</taxon>
        <taxon>Metazoa</taxon>
        <taxon>Porifera</taxon>
        <taxon>Hexactinellida</taxon>
        <taxon>Hexasterophora</taxon>
        <taxon>Lyssacinosida</taxon>
        <taxon>Leucopsacidae</taxon>
        <taxon>Oopsacas</taxon>
    </lineage>
</organism>
<dbReference type="PANTHER" id="PTHR31855:SF2">
    <property type="entry name" value="GUANINE NUCLEOTIDE EXCHANGE FACTOR C9ORF72"/>
    <property type="match status" value="1"/>
</dbReference>
<dbReference type="InterPro" id="IPR027819">
    <property type="entry name" value="C9orf72"/>
</dbReference>
<dbReference type="PROSITE" id="PS51835">
    <property type="entry name" value="DENN_C9ORF72"/>
    <property type="match status" value="1"/>
</dbReference>
<evidence type="ECO:0000313" key="1">
    <source>
        <dbReference type="EMBL" id="KAI6649565.1"/>
    </source>
</evidence>
<dbReference type="GO" id="GO:0005768">
    <property type="term" value="C:endosome"/>
    <property type="evidence" value="ECO:0007669"/>
    <property type="project" value="TreeGrafter"/>
</dbReference>
<comment type="caution">
    <text evidence="1">The sequence shown here is derived from an EMBL/GenBank/DDBJ whole genome shotgun (WGS) entry which is preliminary data.</text>
</comment>
<proteinExistence type="predicted"/>
<dbReference type="AlphaFoldDB" id="A0AAV7JME9"/>
<dbReference type="Proteomes" id="UP001165289">
    <property type="component" value="Unassembled WGS sequence"/>
</dbReference>
<protein>
    <submittedName>
        <fullName evidence="1">Uncharacterized protein</fullName>
    </submittedName>
</protein>
<gene>
    <name evidence="1" type="ORF">LOD99_6731</name>
</gene>
<name>A0AAV7JME9_9METZ</name>
<evidence type="ECO:0000313" key="2">
    <source>
        <dbReference type="Proteomes" id="UP001165289"/>
    </source>
</evidence>
<reference evidence="1 2" key="1">
    <citation type="journal article" date="2023" name="BMC Biol.">
        <title>The compact genome of the sponge Oopsacas minuta (Hexactinellida) is lacking key metazoan core genes.</title>
        <authorList>
            <person name="Santini S."/>
            <person name="Schenkelaars Q."/>
            <person name="Jourda C."/>
            <person name="Duchesne M."/>
            <person name="Belahbib H."/>
            <person name="Rocher C."/>
            <person name="Selva M."/>
            <person name="Riesgo A."/>
            <person name="Vervoort M."/>
            <person name="Leys S.P."/>
            <person name="Kodjabachian L."/>
            <person name="Le Bivic A."/>
            <person name="Borchiellini C."/>
            <person name="Claverie J.M."/>
            <person name="Renard E."/>
        </authorList>
    </citation>
    <scope>NUCLEOTIDE SEQUENCE [LARGE SCALE GENOMIC DNA]</scope>
    <source>
        <strain evidence="1">SPO-2</strain>
    </source>
</reference>
<sequence>MALNGETTKPLLDTSTLFQKDVDHFFSVIKFAKWDNLCGPKVLKVWRSEISTELVHDSDSLIYISNHILNGEVWRLTTEESIELKFYIFPKFNLITLSAIFLQMSDVYSLSFLFPLSQLSLYTPLHSTFCDIIRDRFAINPIGNRVTGMYQLLLHIMPEFIRIRYHYVPLSMEDTLLNRKLSSDKFLHRCCGSHLLTGGRTVVCGKNTRHVRSMLHTLSYFMLDEDRPLTHLFSGEHLDYHSYYYLQAFSNIDTCKEQIVRHSKERVTLIDLDSNYVYVFQAGRIGKNNKAPEAFIKVRKRAILIKDFFLELDFLPNIVAIRELYIRDFIRVLMKKAFALLSFEGYLREFESPGDHDPGLLFSQLKQDLLLERDEDLGIVLSFAHRISPVRTNKMLRDFIMISASQVEIKSIL</sequence>
<dbReference type="GO" id="GO:0006897">
    <property type="term" value="P:endocytosis"/>
    <property type="evidence" value="ECO:0007669"/>
    <property type="project" value="TreeGrafter"/>
</dbReference>
<dbReference type="GO" id="GO:0006914">
    <property type="term" value="P:autophagy"/>
    <property type="evidence" value="ECO:0007669"/>
    <property type="project" value="TreeGrafter"/>
</dbReference>
<dbReference type="EMBL" id="JAKMXF010000320">
    <property type="protein sequence ID" value="KAI6649565.1"/>
    <property type="molecule type" value="Genomic_DNA"/>
</dbReference>
<dbReference type="Pfam" id="PF15019">
    <property type="entry name" value="C9orf72-like"/>
    <property type="match status" value="1"/>
</dbReference>
<dbReference type="PANTHER" id="PTHR31855">
    <property type="entry name" value="GUANINE NUCLEOTIDE EXCHANGE C9ORF72"/>
    <property type="match status" value="1"/>
</dbReference>
<accession>A0AAV7JME9</accession>
<dbReference type="GO" id="GO:0005776">
    <property type="term" value="C:autophagosome"/>
    <property type="evidence" value="ECO:0007669"/>
    <property type="project" value="TreeGrafter"/>
</dbReference>